<gene>
    <name evidence="2" type="ORF">CLORAM_00084</name>
</gene>
<feature type="transmembrane region" description="Helical" evidence="1">
    <location>
        <begin position="35"/>
        <end position="62"/>
    </location>
</feature>
<proteinExistence type="predicted"/>
<comment type="caution">
    <text evidence="2">The sequence shown here is derived from an EMBL/GenBank/DDBJ whole genome shotgun (WGS) entry which is preliminary data.</text>
</comment>
<reference evidence="2" key="2">
    <citation type="submission" date="2014-06" db="EMBL/GenBank/DDBJ databases">
        <title>Draft genome sequence of Clostridium ramosum(DSM 1402).</title>
        <authorList>
            <person name="Sudarsanam P."/>
            <person name="Ley R."/>
            <person name="Guruge J."/>
            <person name="Turnbaugh P.J."/>
            <person name="Mahowald M."/>
            <person name="Liep D."/>
            <person name="Gordon J."/>
        </authorList>
    </citation>
    <scope>NUCLEOTIDE SEQUENCE</scope>
    <source>
        <strain evidence="2">DSM 1402</strain>
    </source>
</reference>
<name>B0N0V7_9FIRM</name>
<protein>
    <recommendedName>
        <fullName evidence="4">DUF975 family protein</fullName>
    </recommendedName>
</protein>
<dbReference type="Pfam" id="PF06161">
    <property type="entry name" value="DUF975"/>
    <property type="match status" value="1"/>
</dbReference>
<evidence type="ECO:0000313" key="3">
    <source>
        <dbReference type="Proteomes" id="UP000005798"/>
    </source>
</evidence>
<keyword evidence="1" id="KW-0472">Membrane</keyword>
<reference evidence="2" key="1">
    <citation type="submission" date="2007-11" db="EMBL/GenBank/DDBJ databases">
        <authorList>
            <person name="Fulton L."/>
            <person name="Clifton S."/>
            <person name="Fulton B."/>
            <person name="Xu J."/>
            <person name="Minx P."/>
            <person name="Pepin K.H."/>
            <person name="Johnson M."/>
            <person name="Thiruvilangam P."/>
            <person name="Bhonagiri V."/>
            <person name="Nash W.E."/>
            <person name="Mardis E.R."/>
            <person name="Wilson R.K."/>
        </authorList>
    </citation>
    <scope>NUCLEOTIDE SEQUENCE [LARGE SCALE GENOMIC DNA]</scope>
    <source>
        <strain evidence="2">DSM 1402</strain>
    </source>
</reference>
<organism evidence="2 3">
    <name type="scientific">Thomasclavelia ramosa DSM 1402</name>
    <dbReference type="NCBI Taxonomy" id="445974"/>
    <lineage>
        <taxon>Bacteria</taxon>
        <taxon>Bacillati</taxon>
        <taxon>Bacillota</taxon>
        <taxon>Erysipelotrichia</taxon>
        <taxon>Erysipelotrichales</taxon>
        <taxon>Coprobacillaceae</taxon>
        <taxon>Thomasclavelia</taxon>
    </lineage>
</organism>
<evidence type="ECO:0000256" key="1">
    <source>
        <dbReference type="SAM" id="Phobius"/>
    </source>
</evidence>
<evidence type="ECO:0000313" key="2">
    <source>
        <dbReference type="EMBL" id="EDS19993.1"/>
    </source>
</evidence>
<dbReference type="HOGENOM" id="CLU_1060665_0_0_9"/>
<dbReference type="EMBL" id="ABFX02000002">
    <property type="protein sequence ID" value="EDS19993.1"/>
    <property type="molecule type" value="Genomic_DNA"/>
</dbReference>
<feature type="transmembrane region" description="Helical" evidence="1">
    <location>
        <begin position="139"/>
        <end position="163"/>
    </location>
</feature>
<evidence type="ECO:0008006" key="4">
    <source>
        <dbReference type="Google" id="ProtNLM"/>
    </source>
</evidence>
<feature type="transmembrane region" description="Helical" evidence="1">
    <location>
        <begin position="103"/>
        <end position="127"/>
    </location>
</feature>
<dbReference type="InterPro" id="IPR010380">
    <property type="entry name" value="DUF975"/>
</dbReference>
<sequence length="262" mass="29851">MNREGIYMPVYSIKTIKEYANNYISNNGREITKTVLLITSAVIFVQAVNFFSQVLGLILGLITLTMPQGLVYASLKIVDQQELSAIDDTLYGIKKISKYFTTYFIYSLIAVFVLALVIVAFILLVSYCDIGIIGGRDIVSILAQYWIIVITLLVIVIGTYVFLDCNYGMFPYLMETSDVKNLRALKRSRQFMKHKKKAYLKLYLSFWKEYLGLIIITLLVSFVLPTMLDISAIIFIVGEAVLIKRKLIIYKALFFENSGLDE</sequence>
<keyword evidence="3" id="KW-1185">Reference proteome</keyword>
<dbReference type="Proteomes" id="UP000005798">
    <property type="component" value="Unassembled WGS sequence"/>
</dbReference>
<feature type="transmembrane region" description="Helical" evidence="1">
    <location>
        <begin position="210"/>
        <end position="237"/>
    </location>
</feature>
<accession>B0N0V7</accession>
<keyword evidence="1" id="KW-1133">Transmembrane helix</keyword>
<keyword evidence="1" id="KW-0812">Transmembrane</keyword>
<dbReference type="AlphaFoldDB" id="B0N0V7"/>